<accession>A0A2N8ZM56</accession>
<sequence length="326" mass="36618">MGSVIGTIQNGVIQDGVLSPVSYFGNVLSRGSILGVGEAHWYAGLFEEITKIMLSPQLDGLFQKLFVEFGNSAYQELLDSYINGGNVAFDDLSCIWLDSVSFPAWLHPCYGMFFKQVRDANKCRSYPVQIILSEPPIEWSKVKTDKHLKQLNGLRDQALFHKVNEETKGGKEPAIVFFGAKHILNKTPQFGRFKCFGEQAKHAFGETYHSVWPHMLSGDGYEKDHQMFDKPTSGGVIKTTDVNIRELCLCDVLPNRSAAGSSLSMKLPQVMDAYLYLGPQSRQFEVNTLSSDWNEILRQRLGFLNPRQKEVVSRVLNKSSAVVIRE</sequence>
<protein>
    <submittedName>
        <fullName evidence="1">Uncharacterized protein</fullName>
    </submittedName>
</protein>
<name>A0A2N8ZM56_9VIBR</name>
<dbReference type="EMBL" id="LT960612">
    <property type="protein sequence ID" value="SON52994.1"/>
    <property type="molecule type" value="Genomic_DNA"/>
</dbReference>
<dbReference type="AlphaFoldDB" id="A0A2N8ZM56"/>
<organism evidence="1 2">
    <name type="scientific">Vibrio tapetis subsp. tapetis</name>
    <dbReference type="NCBI Taxonomy" id="1671868"/>
    <lineage>
        <taxon>Bacteria</taxon>
        <taxon>Pseudomonadati</taxon>
        <taxon>Pseudomonadota</taxon>
        <taxon>Gammaproteobacteria</taxon>
        <taxon>Vibrionales</taxon>
        <taxon>Vibrionaceae</taxon>
        <taxon>Vibrio</taxon>
    </lineage>
</organism>
<evidence type="ECO:0000313" key="2">
    <source>
        <dbReference type="Proteomes" id="UP000235828"/>
    </source>
</evidence>
<gene>
    <name evidence="1" type="ORF">VTAP4600_B1383</name>
</gene>
<dbReference type="OrthoDB" id="345880at2"/>
<dbReference type="KEGG" id="vta:B1383"/>
<proteinExistence type="predicted"/>
<evidence type="ECO:0000313" key="1">
    <source>
        <dbReference type="EMBL" id="SON52994.1"/>
    </source>
</evidence>
<dbReference type="Proteomes" id="UP000235828">
    <property type="component" value="Chromosome B"/>
</dbReference>
<dbReference type="RefSeq" id="WP_102525103.1">
    <property type="nucleotide sequence ID" value="NZ_LT960612.1"/>
</dbReference>
<keyword evidence="2" id="KW-1185">Reference proteome</keyword>
<reference evidence="1 2" key="1">
    <citation type="submission" date="2017-10" db="EMBL/GenBank/DDBJ databases">
        <authorList>
            <person name="Banno H."/>
            <person name="Chua N.-H."/>
        </authorList>
    </citation>
    <scope>NUCLEOTIDE SEQUENCE [LARGE SCALE GENOMIC DNA]</scope>
    <source>
        <strain evidence="1">Vibrio tapetis CECT4600</strain>
    </source>
</reference>